<name>A0A8B9QMC9_APTOW</name>
<reference evidence="1" key="2">
    <citation type="submission" date="2025-09" db="UniProtKB">
        <authorList>
            <consortium name="Ensembl"/>
        </authorList>
    </citation>
    <scope>IDENTIFICATION</scope>
</reference>
<keyword evidence="2" id="KW-1185">Reference proteome</keyword>
<sequence length="71" mass="7452">LTHFCCLECEAPLRGQRYVMASGRPCCRGCFESLYAEPCQACGEPIDVGAAPAGPAVGLCSGSPRDLRVFG</sequence>
<dbReference type="Gene3D" id="2.10.110.10">
    <property type="entry name" value="Cysteine Rich Protein"/>
    <property type="match status" value="1"/>
</dbReference>
<evidence type="ECO:0000313" key="1">
    <source>
        <dbReference type="Ensembl" id="ENSAOWP00000027716.1"/>
    </source>
</evidence>
<dbReference type="SUPFAM" id="SSF57716">
    <property type="entry name" value="Glucocorticoid receptor-like (DNA-binding domain)"/>
    <property type="match status" value="1"/>
</dbReference>
<dbReference type="Ensembl" id="ENSAOWT00000031415.1">
    <property type="protein sequence ID" value="ENSAOWP00000027716.1"/>
    <property type="gene ID" value="ENSAOWG00000018680.1"/>
</dbReference>
<dbReference type="PANTHER" id="PTHR24211:SF35">
    <property type="entry name" value="PRICKLE-LIKE PROTEIN 4"/>
    <property type="match status" value="1"/>
</dbReference>
<dbReference type="PANTHER" id="PTHR24211">
    <property type="entry name" value="LIM DOMAIN-CONTAINING PROTEIN"/>
    <property type="match status" value="1"/>
</dbReference>
<dbReference type="InterPro" id="IPR047120">
    <property type="entry name" value="Pk/Esn/Tes"/>
</dbReference>
<reference evidence="1" key="1">
    <citation type="submission" date="2025-08" db="UniProtKB">
        <authorList>
            <consortium name="Ensembl"/>
        </authorList>
    </citation>
    <scope>IDENTIFICATION</scope>
</reference>
<dbReference type="AlphaFoldDB" id="A0A8B9QMC9"/>
<organism evidence="1 2">
    <name type="scientific">Apteryx owenii</name>
    <name type="common">Little spotted kiwi</name>
    <dbReference type="NCBI Taxonomy" id="8824"/>
    <lineage>
        <taxon>Eukaryota</taxon>
        <taxon>Metazoa</taxon>
        <taxon>Chordata</taxon>
        <taxon>Craniata</taxon>
        <taxon>Vertebrata</taxon>
        <taxon>Euteleostomi</taxon>
        <taxon>Archelosauria</taxon>
        <taxon>Archosauria</taxon>
        <taxon>Dinosauria</taxon>
        <taxon>Saurischia</taxon>
        <taxon>Theropoda</taxon>
        <taxon>Coelurosauria</taxon>
        <taxon>Aves</taxon>
        <taxon>Palaeognathae</taxon>
        <taxon>Apterygiformes</taxon>
        <taxon>Apterygidae</taxon>
        <taxon>Apteryx</taxon>
    </lineage>
</organism>
<evidence type="ECO:0000313" key="2">
    <source>
        <dbReference type="Proteomes" id="UP000694424"/>
    </source>
</evidence>
<proteinExistence type="predicted"/>
<accession>A0A8B9QMC9</accession>
<protein>
    <submittedName>
        <fullName evidence="1">Uncharacterized protein</fullName>
    </submittedName>
</protein>
<dbReference type="Proteomes" id="UP000694424">
    <property type="component" value="Unplaced"/>
</dbReference>